<feature type="transmembrane region" description="Helical" evidence="1">
    <location>
        <begin position="56"/>
        <end position="81"/>
    </location>
</feature>
<name>A0A9D2M1N7_9FIRM</name>
<feature type="non-terminal residue" evidence="2">
    <location>
        <position position="1"/>
    </location>
</feature>
<feature type="transmembrane region" description="Helical" evidence="1">
    <location>
        <begin position="128"/>
        <end position="149"/>
    </location>
</feature>
<protein>
    <submittedName>
        <fullName evidence="2">Uncharacterized protein</fullName>
    </submittedName>
</protein>
<evidence type="ECO:0000313" key="2">
    <source>
        <dbReference type="EMBL" id="HJB39298.1"/>
    </source>
</evidence>
<gene>
    <name evidence="2" type="ORF">H9943_02750</name>
</gene>
<keyword evidence="1" id="KW-1133">Transmembrane helix</keyword>
<evidence type="ECO:0000313" key="3">
    <source>
        <dbReference type="Proteomes" id="UP000824209"/>
    </source>
</evidence>
<dbReference type="Proteomes" id="UP000824209">
    <property type="component" value="Unassembled WGS sequence"/>
</dbReference>
<evidence type="ECO:0000256" key="1">
    <source>
        <dbReference type="SAM" id="Phobius"/>
    </source>
</evidence>
<feature type="transmembrane region" description="Helical" evidence="1">
    <location>
        <begin position="93"/>
        <end position="112"/>
    </location>
</feature>
<dbReference type="EMBL" id="DWYA01000028">
    <property type="protein sequence ID" value="HJB39298.1"/>
    <property type="molecule type" value="Genomic_DNA"/>
</dbReference>
<keyword evidence="1" id="KW-0472">Membrane</keyword>
<comment type="caution">
    <text evidence="2">The sequence shown here is derived from an EMBL/GenBank/DDBJ whole genome shotgun (WGS) entry which is preliminary data.</text>
</comment>
<keyword evidence="1" id="KW-0812">Transmembrane</keyword>
<dbReference type="AlphaFoldDB" id="A0A9D2M1N7"/>
<sequence length="151" mass="17394">KEEWSRLFGEEDYSEFQGLQRIKLELQCLARVIKKIITVKDCEIKESFCSENMIKAIIIVIFLFAEYIAYFGTILFLLGVFYQLSGDAEGSKWLSVVWLVVGFFAFLGARLFRTVKIEIKKMENRDRLFALSGHIVAFVSMIIALVALFNS</sequence>
<proteinExistence type="predicted"/>
<accession>A0A9D2M1N7</accession>
<reference evidence="2" key="2">
    <citation type="submission" date="2021-04" db="EMBL/GenBank/DDBJ databases">
        <authorList>
            <person name="Gilroy R."/>
        </authorList>
    </citation>
    <scope>NUCLEOTIDE SEQUENCE</scope>
    <source>
        <strain evidence="2">ChiBcec8-14828</strain>
    </source>
</reference>
<reference evidence="2" key="1">
    <citation type="journal article" date="2021" name="PeerJ">
        <title>Extensive microbial diversity within the chicken gut microbiome revealed by metagenomics and culture.</title>
        <authorList>
            <person name="Gilroy R."/>
            <person name="Ravi A."/>
            <person name="Getino M."/>
            <person name="Pursley I."/>
            <person name="Horton D.L."/>
            <person name="Alikhan N.F."/>
            <person name="Baker D."/>
            <person name="Gharbi K."/>
            <person name="Hall N."/>
            <person name="Watson M."/>
            <person name="Adriaenssens E.M."/>
            <person name="Foster-Nyarko E."/>
            <person name="Jarju S."/>
            <person name="Secka A."/>
            <person name="Antonio M."/>
            <person name="Oren A."/>
            <person name="Chaudhuri R.R."/>
            <person name="La Ragione R."/>
            <person name="Hildebrand F."/>
            <person name="Pallen M.J."/>
        </authorList>
    </citation>
    <scope>NUCLEOTIDE SEQUENCE</scope>
    <source>
        <strain evidence="2">ChiBcec8-14828</strain>
    </source>
</reference>
<organism evidence="2 3">
    <name type="scientific">Candidatus Ruthenibacterium avium</name>
    <dbReference type="NCBI Taxonomy" id="2838751"/>
    <lineage>
        <taxon>Bacteria</taxon>
        <taxon>Bacillati</taxon>
        <taxon>Bacillota</taxon>
        <taxon>Clostridia</taxon>
        <taxon>Eubacteriales</taxon>
        <taxon>Oscillospiraceae</taxon>
        <taxon>Ruthenibacterium</taxon>
    </lineage>
</organism>